<evidence type="ECO:0000259" key="2">
    <source>
        <dbReference type="Pfam" id="PF13454"/>
    </source>
</evidence>
<feature type="region of interest" description="Disordered" evidence="1">
    <location>
        <begin position="250"/>
        <end position="291"/>
    </location>
</feature>
<feature type="domain" description="FAD-dependent urate hydroxylase HpyO/Asp monooxygenase CreE-like FAD/NAD(P)-binding" evidence="2">
    <location>
        <begin position="10"/>
        <end position="187"/>
    </location>
</feature>
<reference evidence="4" key="1">
    <citation type="journal article" date="2019" name="Int. J. Syst. Evol. Microbiol.">
        <title>The Global Catalogue of Microorganisms (GCM) 10K type strain sequencing project: providing services to taxonomists for standard genome sequencing and annotation.</title>
        <authorList>
            <consortium name="The Broad Institute Genomics Platform"/>
            <consortium name="The Broad Institute Genome Sequencing Center for Infectious Disease"/>
            <person name="Wu L."/>
            <person name="Ma J."/>
        </authorList>
    </citation>
    <scope>NUCLEOTIDE SEQUENCE [LARGE SCALE GENOMIC DNA]</scope>
    <source>
        <strain evidence="4">JCM 17808</strain>
    </source>
</reference>
<evidence type="ECO:0000256" key="1">
    <source>
        <dbReference type="SAM" id="MobiDB-lite"/>
    </source>
</evidence>
<evidence type="ECO:0000313" key="3">
    <source>
        <dbReference type="EMBL" id="GAA4386560.1"/>
    </source>
</evidence>
<dbReference type="PANTHER" id="PTHR40254">
    <property type="entry name" value="BLR0577 PROTEIN"/>
    <property type="match status" value="1"/>
</dbReference>
<dbReference type="InterPro" id="IPR038732">
    <property type="entry name" value="HpyO/CreE_NAD-binding"/>
</dbReference>
<gene>
    <name evidence="3" type="ORF">GCM10023167_09630</name>
</gene>
<dbReference type="InterPro" id="IPR052189">
    <property type="entry name" value="L-asp_N-monooxygenase_NS-form"/>
</dbReference>
<name>A0ABP8J7T4_9MICO</name>
<dbReference type="EMBL" id="BAABGL010000004">
    <property type="protein sequence ID" value="GAA4386560.1"/>
    <property type="molecule type" value="Genomic_DNA"/>
</dbReference>
<comment type="caution">
    <text evidence="3">The sequence shown here is derived from an EMBL/GenBank/DDBJ whole genome shotgun (WGS) entry which is preliminary data.</text>
</comment>
<dbReference type="RefSeq" id="WP_345030318.1">
    <property type="nucleotide sequence ID" value="NZ_BAABGL010000004.1"/>
</dbReference>
<feature type="compositionally biased region" description="Low complexity" evidence="1">
    <location>
        <begin position="273"/>
        <end position="291"/>
    </location>
</feature>
<sequence>MTDEAPYRIAIIGAGPRGLSVYERLVALASAKGPEALAQRPLEIHLVDPYPPGPGIVWRTDQDPNLLMNTTIGEQTVFPDPSCRVSPDSTGPDMGTWYRERGGTADPASTFGSRALYGEYLEWSYEHIRTSAPAHVTTIHHPQRATAIVEPAGIDPAGAEVRDRTQLVRLTDTTTIAADAVVLAVGHIPSELTDERAAFARFARSGRLTYLPPGLPAEAPVDRLAPGERVIFRGFGLNYFDLQSMLTVGRGGRFEPREPARAGSTDTRDAGDNGDNGNDGNDASGSGAAPGALVYIPSGREPILVPSSRRGVPYRSKPITPAHPLADHRLRAFTPENVARLAGPEEPLLFNDQLWPLILADLRHAWYSALARSEPQAFATDPGRVTEALAEGVDRHLSRRAAAEVRESDHRPGRLTSASPAWSAIEREVLADPSRALDLHELLRPLEGARFASRSGGHGSLTEWMLDFLRADLAAAHLGPERSPEKALFAVLWAARAYLKELVAAGRIARESFVAEVRGWFEDFVSGICDGPPPQRYAELIALTEAGLVEFVGPEVRITTSRADEQAVFRAVSPAVDALVTASALVDAASPANQVRYAADPLISGMLERGQLAVATHEDSSGRVQPLSGIAVAGPSHRTVDEHGRVHPHRYCLSIQLSAVQLGLAITANPGRRAQSLVDAHRIAEDVLASARS</sequence>
<dbReference type="SUPFAM" id="SSF51905">
    <property type="entry name" value="FAD/NAD(P)-binding domain"/>
    <property type="match status" value="1"/>
</dbReference>
<proteinExistence type="predicted"/>
<keyword evidence="4" id="KW-1185">Reference proteome</keyword>
<dbReference type="PANTHER" id="PTHR40254:SF1">
    <property type="entry name" value="BLR0577 PROTEIN"/>
    <property type="match status" value="1"/>
</dbReference>
<dbReference type="InterPro" id="IPR036188">
    <property type="entry name" value="FAD/NAD-bd_sf"/>
</dbReference>
<feature type="compositionally biased region" description="Basic and acidic residues" evidence="1">
    <location>
        <begin position="252"/>
        <end position="271"/>
    </location>
</feature>
<protein>
    <submittedName>
        <fullName evidence="3">FAD/NAD(P)-binding protein</fullName>
    </submittedName>
</protein>
<evidence type="ECO:0000313" key="4">
    <source>
        <dbReference type="Proteomes" id="UP001500642"/>
    </source>
</evidence>
<accession>A0ABP8J7T4</accession>
<dbReference type="Proteomes" id="UP001500642">
    <property type="component" value="Unassembled WGS sequence"/>
</dbReference>
<organism evidence="3 4">
    <name type="scientific">Brevibacterium pityocampae</name>
    <dbReference type="NCBI Taxonomy" id="506594"/>
    <lineage>
        <taxon>Bacteria</taxon>
        <taxon>Bacillati</taxon>
        <taxon>Actinomycetota</taxon>
        <taxon>Actinomycetes</taxon>
        <taxon>Micrococcales</taxon>
        <taxon>Brevibacteriaceae</taxon>
        <taxon>Brevibacterium</taxon>
    </lineage>
</organism>
<dbReference type="Pfam" id="PF13454">
    <property type="entry name" value="NAD_binding_9"/>
    <property type="match status" value="1"/>
</dbReference>